<accession>E4XBQ8</accession>
<keyword evidence="2" id="KW-1185">Reference proteome</keyword>
<dbReference type="EMBL" id="FN653034">
    <property type="protein sequence ID" value="CBY09033.1"/>
    <property type="molecule type" value="Genomic_DNA"/>
</dbReference>
<reference evidence="1" key="1">
    <citation type="journal article" date="2010" name="Science">
        <title>Plasticity of animal genome architecture unmasked by rapid evolution of a pelagic tunicate.</title>
        <authorList>
            <person name="Denoeud F."/>
            <person name="Henriet S."/>
            <person name="Mungpakdee S."/>
            <person name="Aury J.M."/>
            <person name="Da Silva C."/>
            <person name="Brinkmann H."/>
            <person name="Mikhaleva J."/>
            <person name="Olsen L.C."/>
            <person name="Jubin C."/>
            <person name="Canestro C."/>
            <person name="Bouquet J.M."/>
            <person name="Danks G."/>
            <person name="Poulain J."/>
            <person name="Campsteijn C."/>
            <person name="Adamski M."/>
            <person name="Cross I."/>
            <person name="Yadetie F."/>
            <person name="Muffato M."/>
            <person name="Louis A."/>
            <person name="Butcher S."/>
            <person name="Tsagkogeorga G."/>
            <person name="Konrad A."/>
            <person name="Singh S."/>
            <person name="Jensen M.F."/>
            <person name="Cong E.H."/>
            <person name="Eikeseth-Otteraa H."/>
            <person name="Noel B."/>
            <person name="Anthouard V."/>
            <person name="Porcel B.M."/>
            <person name="Kachouri-Lafond R."/>
            <person name="Nishino A."/>
            <person name="Ugolini M."/>
            <person name="Chourrout P."/>
            <person name="Nishida H."/>
            <person name="Aasland R."/>
            <person name="Huzurbazar S."/>
            <person name="Westhof E."/>
            <person name="Delsuc F."/>
            <person name="Lehrach H."/>
            <person name="Reinhardt R."/>
            <person name="Weissenbach J."/>
            <person name="Roy S.W."/>
            <person name="Artiguenave F."/>
            <person name="Postlethwait J.H."/>
            <person name="Manak J.R."/>
            <person name="Thompson E.M."/>
            <person name="Jaillon O."/>
            <person name="Du Pasquier L."/>
            <person name="Boudinot P."/>
            <person name="Liberles D.A."/>
            <person name="Volff J.N."/>
            <person name="Philippe H."/>
            <person name="Lenhard B."/>
            <person name="Roest Crollius H."/>
            <person name="Wincker P."/>
            <person name="Chourrout D."/>
        </authorList>
    </citation>
    <scope>NUCLEOTIDE SEQUENCE [LARGE SCALE GENOMIC DNA]</scope>
</reference>
<organism evidence="1">
    <name type="scientific">Oikopleura dioica</name>
    <name type="common">Tunicate</name>
    <dbReference type="NCBI Taxonomy" id="34765"/>
    <lineage>
        <taxon>Eukaryota</taxon>
        <taxon>Metazoa</taxon>
        <taxon>Chordata</taxon>
        <taxon>Tunicata</taxon>
        <taxon>Appendicularia</taxon>
        <taxon>Copelata</taxon>
        <taxon>Oikopleuridae</taxon>
        <taxon>Oikopleura</taxon>
    </lineage>
</organism>
<name>E4XBQ8_OIKDI</name>
<evidence type="ECO:0000313" key="2">
    <source>
        <dbReference type="Proteomes" id="UP000001307"/>
    </source>
</evidence>
<protein>
    <submittedName>
        <fullName evidence="1">Uncharacterized protein</fullName>
    </submittedName>
</protein>
<gene>
    <name evidence="1" type="ORF">GSOID_T00006564001</name>
</gene>
<sequence>MTNEQLIQKIQTEETIKKDLQDDTNECRRIKCDTNLPSRNSGIGAWKARQKCVDIFNNTASPKKSDLSSIIISNPQFKISGRADDTLLPDFEDETGRAKEEAGIRHLYNFADVLLDNPAMYGFVMDGLRDACSAESNKHISDDLRKKIPPFIENFYILRKKSSELTEELAYLQEECSIIENCFEKAFSATRKILNENIESDHPSCCNLQSTWT</sequence>
<dbReference type="OrthoDB" id="10590565at2759"/>
<dbReference type="AlphaFoldDB" id="E4XBQ8"/>
<proteinExistence type="predicted"/>
<dbReference type="InParanoid" id="E4XBQ8"/>
<dbReference type="Proteomes" id="UP000001307">
    <property type="component" value="Unassembled WGS sequence"/>
</dbReference>
<evidence type="ECO:0000313" key="1">
    <source>
        <dbReference type="EMBL" id="CBY09033.1"/>
    </source>
</evidence>